<dbReference type="STRING" id="224999.GCA_001485475_00531"/>
<evidence type="ECO:0000313" key="2">
    <source>
        <dbReference type="Proteomes" id="UP000062160"/>
    </source>
</evidence>
<sequence length="158" mass="17815">MKFKGGYTNYGQTIGILMLDTIFPRLPGDIGNAETFDFPVKYKIVKGAQPNKIMGIGVGWSSYDIPVIIKGMKEDAIFPSVFIGNKPDLDLEILNYEIKEMTEEFITENPDAGAIILECTNMCPFTRMIHDISGLPVFDINNLVNFIHYSVKPRKYII</sequence>
<dbReference type="AlphaFoldDB" id="A0A0U9HNI1"/>
<accession>A0A0U9HNI1</accession>
<gene>
    <name evidence="1" type="ORF">TSYNT_5379</name>
</gene>
<proteinExistence type="predicted"/>
<dbReference type="RefSeq" id="WP_059031591.1">
    <property type="nucleotide sequence ID" value="NZ_BSDN01000015.1"/>
</dbReference>
<evidence type="ECO:0000313" key="1">
    <source>
        <dbReference type="EMBL" id="GAQ24535.1"/>
    </source>
</evidence>
<organism evidence="1">
    <name type="scientific">Tepidanaerobacter syntrophicus</name>
    <dbReference type="NCBI Taxonomy" id="224999"/>
    <lineage>
        <taxon>Bacteria</taxon>
        <taxon>Bacillati</taxon>
        <taxon>Bacillota</taxon>
        <taxon>Clostridia</taxon>
        <taxon>Thermosediminibacterales</taxon>
        <taxon>Tepidanaerobacteraceae</taxon>
        <taxon>Tepidanaerobacter</taxon>
    </lineage>
</organism>
<dbReference type="Proteomes" id="UP000062160">
    <property type="component" value="Unassembled WGS sequence"/>
</dbReference>
<name>A0A0U9HNI1_9FIRM</name>
<protein>
    <submittedName>
        <fullName evidence="1">Uncharacterized protein</fullName>
    </submittedName>
</protein>
<keyword evidence="2" id="KW-1185">Reference proteome</keyword>
<dbReference type="EMBL" id="DF976999">
    <property type="protein sequence ID" value="GAQ24535.1"/>
    <property type="molecule type" value="Genomic_DNA"/>
</dbReference>
<reference evidence="1" key="1">
    <citation type="journal article" date="2016" name="Genome Announc.">
        <title>Draft Genome Sequence of the Syntrophic Lactate-Degrading Bacterium Tepidanaerobacter syntrophicus JLT.</title>
        <authorList>
            <person name="Matsuura N."/>
            <person name="Ohashi A."/>
            <person name="Tourlousse D.M."/>
            <person name="Sekiguchi Y."/>
        </authorList>
    </citation>
    <scope>NUCLEOTIDE SEQUENCE [LARGE SCALE GENOMIC DNA]</scope>
    <source>
        <strain evidence="1">JL</strain>
    </source>
</reference>